<keyword evidence="4" id="KW-1185">Reference proteome</keyword>
<dbReference type="CDD" id="cd17470">
    <property type="entry name" value="T3SS_Flik_C"/>
    <property type="match status" value="1"/>
</dbReference>
<feature type="compositionally biased region" description="Low complexity" evidence="1">
    <location>
        <begin position="71"/>
        <end position="83"/>
    </location>
</feature>
<keyword evidence="3" id="KW-0969">Cilium</keyword>
<dbReference type="InterPro" id="IPR021136">
    <property type="entry name" value="Flagellar_hook_control-like_C"/>
</dbReference>
<dbReference type="RefSeq" id="WP_243832791.1">
    <property type="nucleotide sequence ID" value="NZ_NQJF01000002.1"/>
</dbReference>
<gene>
    <name evidence="3" type="ORF">LY04_01189</name>
</gene>
<feature type="region of interest" description="Disordered" evidence="1">
    <location>
        <begin position="222"/>
        <end position="248"/>
    </location>
</feature>
<dbReference type="InterPro" id="IPR038610">
    <property type="entry name" value="FliK-like_C_sf"/>
</dbReference>
<feature type="domain" description="Flagellar hook-length control protein-like C-terminal" evidence="2">
    <location>
        <begin position="319"/>
        <end position="399"/>
    </location>
</feature>
<dbReference type="EMBL" id="SODO01000003">
    <property type="protein sequence ID" value="TDW60194.1"/>
    <property type="molecule type" value="Genomic_DNA"/>
</dbReference>
<protein>
    <submittedName>
        <fullName evidence="3">Flagellar hook-length control protein FliK</fullName>
    </submittedName>
</protein>
<keyword evidence="3" id="KW-0282">Flagellum</keyword>
<comment type="caution">
    <text evidence="3">The sequence shown here is derived from an EMBL/GenBank/DDBJ whole genome shotgun (WGS) entry which is preliminary data.</text>
</comment>
<dbReference type="Proteomes" id="UP000295058">
    <property type="component" value="Unassembled WGS sequence"/>
</dbReference>
<proteinExistence type="predicted"/>
<evidence type="ECO:0000256" key="1">
    <source>
        <dbReference type="SAM" id="MobiDB-lite"/>
    </source>
</evidence>
<reference evidence="3 4" key="1">
    <citation type="submission" date="2019-03" db="EMBL/GenBank/DDBJ databases">
        <title>Genomic Encyclopedia of Archaeal and Bacterial Type Strains, Phase II (KMG-II): from individual species to whole genera.</title>
        <authorList>
            <person name="Goeker M."/>
        </authorList>
    </citation>
    <scope>NUCLEOTIDE SEQUENCE [LARGE SCALE GENOMIC DNA]</scope>
    <source>
        <strain evidence="3 4">DSM 15594</strain>
    </source>
</reference>
<dbReference type="PANTHER" id="PTHR37533:SF2">
    <property type="entry name" value="FLAGELLAR HOOK-LENGTH CONTROL PROTEIN"/>
    <property type="match status" value="1"/>
</dbReference>
<accession>A0ABY2F0W3</accession>
<keyword evidence="3" id="KW-0966">Cell projection</keyword>
<evidence type="ECO:0000313" key="4">
    <source>
        <dbReference type="Proteomes" id="UP000295058"/>
    </source>
</evidence>
<dbReference type="Gene3D" id="3.30.750.140">
    <property type="match status" value="1"/>
</dbReference>
<dbReference type="PANTHER" id="PTHR37533">
    <property type="entry name" value="FLAGELLAR HOOK-LENGTH CONTROL PROTEIN"/>
    <property type="match status" value="1"/>
</dbReference>
<sequence>MISLPAFLPGNGASVPASTLKSGVSAAMPEDGVAGFAGRMPAPDSGLPADSVPASYDHRASSAGPVAAESGLPGPGSEAAGAGPHRFLFGEAVMPDHAFIRTAPAENLRTALPAGSMPVPDDPPVAGDTTGSMPLPEMPPVAGDAVVGVPLPEMPLVAGDAVVGVPLPEMPPVTGEVTGNVVFPVVPPEGGLHNVASLPTAVGSAEAMGEQNRMPVQLWRLQQQAQQGAHPGEQTPPATAMGQRQAAPAAHVPLLQRLGGAEIATVPAAAAGTDTSAVLPLIPAAARPVLATAHEWAPVSLSSTDKAILGEQLLKTLKDKVELQLNQQVQQARIKLDPPEMGRMELTVRLEGDRLHIQINASHAGIRDAIAAQADRLRYDLLSQHGGGVEVNVGQHDRQPSSSSFNNDIEMGAELAEASDDIRLKTAGAGWINALV</sequence>
<name>A0ABY2F0W3_9GAMM</name>
<evidence type="ECO:0000313" key="3">
    <source>
        <dbReference type="EMBL" id="TDW60194.1"/>
    </source>
</evidence>
<evidence type="ECO:0000259" key="2">
    <source>
        <dbReference type="Pfam" id="PF02120"/>
    </source>
</evidence>
<organism evidence="3 4">
    <name type="scientific">Oceanimonas baumannii</name>
    <dbReference type="NCBI Taxonomy" id="129578"/>
    <lineage>
        <taxon>Bacteria</taxon>
        <taxon>Pseudomonadati</taxon>
        <taxon>Pseudomonadota</taxon>
        <taxon>Gammaproteobacteria</taxon>
        <taxon>Aeromonadales</taxon>
        <taxon>Aeromonadaceae</taxon>
        <taxon>Oceanimonas</taxon>
    </lineage>
</organism>
<feature type="region of interest" description="Disordered" evidence="1">
    <location>
        <begin position="35"/>
        <end position="83"/>
    </location>
</feature>
<dbReference type="Pfam" id="PF02120">
    <property type="entry name" value="Flg_hook"/>
    <property type="match status" value="1"/>
</dbReference>
<dbReference type="InterPro" id="IPR052563">
    <property type="entry name" value="FliK"/>
</dbReference>